<comment type="caution">
    <text evidence="1">The sequence shown here is derived from an EMBL/GenBank/DDBJ whole genome shotgun (WGS) entry which is preliminary data.</text>
</comment>
<name>A0A849AJL3_9MICO</name>
<keyword evidence="2" id="KW-1185">Reference proteome</keyword>
<dbReference type="InterPro" id="IPR043758">
    <property type="entry name" value="DUF5703"/>
</dbReference>
<reference evidence="1 2" key="1">
    <citation type="submission" date="2020-05" db="EMBL/GenBank/DDBJ databases">
        <title>Flexivirga sp. ID2601S isolated from air conditioner.</title>
        <authorList>
            <person name="Kim D.H."/>
        </authorList>
    </citation>
    <scope>NUCLEOTIDE SEQUENCE [LARGE SCALE GENOMIC DNA]</scope>
    <source>
        <strain evidence="1 2">ID2601S</strain>
    </source>
</reference>
<gene>
    <name evidence="1" type="ORF">HJ588_17330</name>
</gene>
<accession>A0A849AJL3</accession>
<evidence type="ECO:0000313" key="1">
    <source>
        <dbReference type="EMBL" id="NNG41024.1"/>
    </source>
</evidence>
<proteinExistence type="predicted"/>
<dbReference type="RefSeq" id="WP_171157940.1">
    <property type="nucleotide sequence ID" value="NZ_JABENB010000003.1"/>
</dbReference>
<evidence type="ECO:0000313" key="2">
    <source>
        <dbReference type="Proteomes" id="UP000557772"/>
    </source>
</evidence>
<organism evidence="1 2">
    <name type="scientific">Flexivirga aerilata</name>
    <dbReference type="NCBI Taxonomy" id="1656889"/>
    <lineage>
        <taxon>Bacteria</taxon>
        <taxon>Bacillati</taxon>
        <taxon>Actinomycetota</taxon>
        <taxon>Actinomycetes</taxon>
        <taxon>Micrococcales</taxon>
        <taxon>Dermacoccaceae</taxon>
        <taxon>Flexivirga</taxon>
    </lineage>
</organism>
<dbReference type="EMBL" id="JABENB010000003">
    <property type="protein sequence ID" value="NNG41024.1"/>
    <property type="molecule type" value="Genomic_DNA"/>
</dbReference>
<dbReference type="Proteomes" id="UP000557772">
    <property type="component" value="Unassembled WGS sequence"/>
</dbReference>
<sequence length="61" mass="7459">MTEYEFRVLTFPRETSRADVRQVLADHAEYGHWELARTRLYLGGARRVWLRRRIIRVRRTA</sequence>
<dbReference type="Pfam" id="PF18963">
    <property type="entry name" value="DUF5703"/>
    <property type="match status" value="1"/>
</dbReference>
<evidence type="ECO:0008006" key="3">
    <source>
        <dbReference type="Google" id="ProtNLM"/>
    </source>
</evidence>
<dbReference type="AlphaFoldDB" id="A0A849AJL3"/>
<protein>
    <recommendedName>
        <fullName evidence="3">DUF4177 domain-containing protein</fullName>
    </recommendedName>
</protein>